<feature type="compositionally biased region" description="Low complexity" evidence="1">
    <location>
        <begin position="334"/>
        <end position="347"/>
    </location>
</feature>
<evidence type="ECO:0000256" key="1">
    <source>
        <dbReference type="SAM" id="MobiDB-lite"/>
    </source>
</evidence>
<organism evidence="2 3">
    <name type="scientific">Sporothrix epigloea</name>
    <dbReference type="NCBI Taxonomy" id="1892477"/>
    <lineage>
        <taxon>Eukaryota</taxon>
        <taxon>Fungi</taxon>
        <taxon>Dikarya</taxon>
        <taxon>Ascomycota</taxon>
        <taxon>Pezizomycotina</taxon>
        <taxon>Sordariomycetes</taxon>
        <taxon>Sordariomycetidae</taxon>
        <taxon>Ophiostomatales</taxon>
        <taxon>Ophiostomataceae</taxon>
        <taxon>Sporothrix</taxon>
    </lineage>
</organism>
<proteinExistence type="predicted"/>
<dbReference type="Proteomes" id="UP001642502">
    <property type="component" value="Unassembled WGS sequence"/>
</dbReference>
<feature type="region of interest" description="Disordered" evidence="1">
    <location>
        <begin position="215"/>
        <end position="239"/>
    </location>
</feature>
<protein>
    <submittedName>
        <fullName evidence="2">Uncharacterized protein</fullName>
    </submittedName>
</protein>
<gene>
    <name evidence="2" type="ORF">SEPCBS119000_005361</name>
</gene>
<reference evidence="2 3" key="1">
    <citation type="submission" date="2024-01" db="EMBL/GenBank/DDBJ databases">
        <authorList>
            <person name="Allen C."/>
            <person name="Tagirdzhanova G."/>
        </authorList>
    </citation>
    <scope>NUCLEOTIDE SEQUENCE [LARGE SCALE GENOMIC DNA]</scope>
    <source>
        <strain evidence="2 3">CBS 119000</strain>
    </source>
</reference>
<keyword evidence="3" id="KW-1185">Reference proteome</keyword>
<sequence>MSITAEDLQFMADDMWKDALLPDLPGMYGFCAENSGDAPFPGDRLLDDPEVNNNGLQSTAAQEMSKNFESTLSDKPIKSIKDKGKGVLMASPSTDLYLSTPAQARPKKKSKLIMSMKGASQNGSYQGKGPHLSKPLKPTAAVLDKKKAASPIIATIASNPLGSMGGVIPASQKKPTKPQKRIAKRSFLDPPSSPAQRVAEKVIPIALPKPTLRETATAAVKKPARQTARKPVKPREVKPTVARPSVMRKGNVDNTRVPDSVAIEAENAEARCDFIVKKENTGELEDGWNGSAAVEKIVSDESIVKRLRPRGERAPIIISSDPASSCEEDDYSVSGSTMNTGTTSMTTPPEPMPASGYNDEITKAYAFADKETCAWAVDAKNITAEKKMPEEISKKQSSTNSCYAATKSTADKSDHIARQMMHLLESGANSSAAGKEAKSPHDLWLDSTDPYKETGQIMTYVCRTILRFLKSKETAIEDVADEYRQRGGAVLSRLGALHHSERCTLVHNYEQRRQRSQAAFETARRGVQLLEGKLQRVDLVPAIQIVLADDVASRMRALQKQMV</sequence>
<feature type="region of interest" description="Disordered" evidence="1">
    <location>
        <begin position="321"/>
        <end position="351"/>
    </location>
</feature>
<name>A0ABP0DX62_9PEZI</name>
<dbReference type="EMBL" id="CAWUON010000099">
    <property type="protein sequence ID" value="CAK7272888.1"/>
    <property type="molecule type" value="Genomic_DNA"/>
</dbReference>
<accession>A0ABP0DX62</accession>
<evidence type="ECO:0000313" key="2">
    <source>
        <dbReference type="EMBL" id="CAK7272888.1"/>
    </source>
</evidence>
<feature type="compositionally biased region" description="Basic residues" evidence="1">
    <location>
        <begin position="222"/>
        <end position="232"/>
    </location>
</feature>
<comment type="caution">
    <text evidence="2">The sequence shown here is derived from an EMBL/GenBank/DDBJ whole genome shotgun (WGS) entry which is preliminary data.</text>
</comment>
<evidence type="ECO:0000313" key="3">
    <source>
        <dbReference type="Proteomes" id="UP001642502"/>
    </source>
</evidence>